<proteinExistence type="inferred from homology"/>
<organism evidence="8 9">
    <name type="scientific">Talaromyces amestolkiae</name>
    <dbReference type="NCBI Taxonomy" id="1196081"/>
    <lineage>
        <taxon>Eukaryota</taxon>
        <taxon>Fungi</taxon>
        <taxon>Dikarya</taxon>
        <taxon>Ascomycota</taxon>
        <taxon>Pezizomycotina</taxon>
        <taxon>Eurotiomycetes</taxon>
        <taxon>Eurotiomycetidae</taxon>
        <taxon>Eurotiales</taxon>
        <taxon>Trichocomaceae</taxon>
        <taxon>Talaromyces</taxon>
        <taxon>Talaromyces sect. Talaromyces</taxon>
    </lineage>
</organism>
<comment type="subcellular location">
    <subcellularLocation>
        <location evidence="5">Cytoplasm</location>
    </subcellularLocation>
</comment>
<dbReference type="HAMAP" id="MF_03043">
    <property type="entry name" value="QTRT2"/>
    <property type="match status" value="1"/>
</dbReference>
<dbReference type="InterPro" id="IPR002616">
    <property type="entry name" value="tRNA_ribo_trans-like"/>
</dbReference>
<dbReference type="STRING" id="1196081.A0A364L707"/>
<gene>
    <name evidence="8" type="ORF">BHQ10_007581</name>
</gene>
<dbReference type="SUPFAM" id="SSF51713">
    <property type="entry name" value="tRNA-guanine transglycosylase"/>
    <property type="match status" value="1"/>
</dbReference>
<keyword evidence="4 5" id="KW-0862">Zinc</keyword>
<comment type="cofactor">
    <cofactor evidence="5">
        <name>Zn(2+)</name>
        <dbReference type="ChEBI" id="CHEBI:29105"/>
    </cofactor>
    <text evidence="5">Binds 1 zinc ion per subunit.</text>
</comment>
<dbReference type="Pfam" id="PF01702">
    <property type="entry name" value="TGT"/>
    <property type="match status" value="1"/>
</dbReference>
<feature type="compositionally biased region" description="Polar residues" evidence="6">
    <location>
        <begin position="460"/>
        <end position="471"/>
    </location>
</feature>
<comment type="caution">
    <text evidence="8">The sequence shown here is derived from an EMBL/GenBank/DDBJ whole genome shotgun (WGS) entry which is preliminary data.</text>
</comment>
<dbReference type="EMBL" id="MIKG01000016">
    <property type="protein sequence ID" value="RAO71569.1"/>
    <property type="molecule type" value="Genomic_DNA"/>
</dbReference>
<dbReference type="GO" id="GO:0046872">
    <property type="term" value="F:metal ion binding"/>
    <property type="evidence" value="ECO:0007669"/>
    <property type="project" value="UniProtKB-KW"/>
</dbReference>
<dbReference type="InterPro" id="IPR050852">
    <property type="entry name" value="Queuine_tRNA-ribosyltrfase"/>
</dbReference>
<reference evidence="8 9" key="1">
    <citation type="journal article" date="2017" name="Biotechnol. Biofuels">
        <title>Differential beta-glucosidase expression as a function of carbon source availability in Talaromyces amestolkiae: a genomic and proteomic approach.</title>
        <authorList>
            <person name="de Eugenio L.I."/>
            <person name="Mendez-Liter J.A."/>
            <person name="Nieto-Dominguez M."/>
            <person name="Alonso L."/>
            <person name="Gil-Munoz J."/>
            <person name="Barriuso J."/>
            <person name="Prieto A."/>
            <person name="Martinez M.J."/>
        </authorList>
    </citation>
    <scope>NUCLEOTIDE SEQUENCE [LARGE SCALE GENOMIC DNA]</scope>
    <source>
        <strain evidence="8 9">CIB</strain>
    </source>
</reference>
<name>A0A364L707_TALAM</name>
<feature type="binding site" evidence="5">
    <location>
        <position position="356"/>
    </location>
    <ligand>
        <name>Zn(2+)</name>
        <dbReference type="ChEBI" id="CHEBI:29105"/>
    </ligand>
</feature>
<evidence type="ECO:0000259" key="7">
    <source>
        <dbReference type="Pfam" id="PF01702"/>
    </source>
</evidence>
<dbReference type="GO" id="GO:0006400">
    <property type="term" value="P:tRNA modification"/>
    <property type="evidence" value="ECO:0007669"/>
    <property type="project" value="InterPro"/>
</dbReference>
<dbReference type="OrthoDB" id="27601at2759"/>
<dbReference type="GO" id="GO:0008479">
    <property type="term" value="F:tRNA-guanosine(34) queuine transglycosylase activity"/>
    <property type="evidence" value="ECO:0007669"/>
    <property type="project" value="UniProtKB-UniRule"/>
</dbReference>
<accession>A0A364L707</accession>
<dbReference type="RefSeq" id="XP_040736084.1">
    <property type="nucleotide sequence ID" value="XM_040880292.1"/>
</dbReference>
<dbReference type="FunFam" id="3.20.20.105:FF:000007">
    <property type="entry name" value="Queuine tRNA-ribosyltransferase accessory subunit 2"/>
    <property type="match status" value="1"/>
</dbReference>
<evidence type="ECO:0000256" key="6">
    <source>
        <dbReference type="SAM" id="MobiDB-lite"/>
    </source>
</evidence>
<dbReference type="Gene3D" id="3.20.20.105">
    <property type="entry name" value="Queuine tRNA-ribosyltransferase-like"/>
    <property type="match status" value="1"/>
</dbReference>
<feature type="region of interest" description="Disordered" evidence="6">
    <location>
        <begin position="459"/>
        <end position="488"/>
    </location>
</feature>
<evidence type="ECO:0000313" key="9">
    <source>
        <dbReference type="Proteomes" id="UP000249363"/>
    </source>
</evidence>
<dbReference type="AlphaFoldDB" id="A0A364L707"/>
<keyword evidence="2 5" id="KW-0819">tRNA processing</keyword>
<comment type="subunit">
    <text evidence="5">Heterodimer of a catalytic subunit and an accessory subunit.</text>
</comment>
<sequence>MGNEIDQDNTTGTPTMRNPFAAVHTSPGGLAARVGKFVLPDRKPIQTPHYITITSRGTVPHISPDIVRNSTAIGSLFIGLEDFLDKAPQKIPVLNVPQSHPHESRLRKFIAAQDDDILILAARRAQPVITPQANTANAVAIITSSGSWILEHTKWLDMVPKLRPDIVVGFADLAYGHTPGVKRREKMVDRTHAFTRDATRHLYPESTDSTDDSSELKTPLYFAPVLPLENTQQGLYLQDLEDELRPRVSGLALYESASLCIIPESLADLPRLCISEPWVPQEILRDVALGADLFTIPFIGDLSNAGIALDFTFTPSKPTTTETPASAPKPLAFDLWHKSYGTDIAPISEGCQCYACQKHHRAYIHHLLSAKEMLAWSLLQIHNHHIMDQFFEAVRQSIASNTFEADVAAFEREYESAFPKQTGQGPRIRGYNSYVSGAGEPKRNAPAYGRLNDALEKYAESQQSSVATPDTNAEGLERHGFAEKSADL</sequence>
<evidence type="ECO:0000256" key="3">
    <source>
        <dbReference type="ARBA" id="ARBA00022723"/>
    </source>
</evidence>
<feature type="binding site" evidence="5">
    <location>
        <position position="351"/>
    </location>
    <ligand>
        <name>Zn(2+)</name>
        <dbReference type="ChEBI" id="CHEBI:29105"/>
    </ligand>
</feature>
<dbReference type="PANTHER" id="PTHR46064">
    <property type="entry name" value="QUEUINE TRNA-RIBOSYLTRANSFERASE ACCESSORY SUBUNIT 2"/>
    <property type="match status" value="1"/>
</dbReference>
<keyword evidence="3 5" id="KW-0479">Metal-binding</keyword>
<comment type="similarity">
    <text evidence="5">Belongs to the queuine tRNA-ribosyltransferase family. QTRT2 subfamily.</text>
</comment>
<feature type="binding site" evidence="5">
    <location>
        <position position="382"/>
    </location>
    <ligand>
        <name>Zn(2+)</name>
        <dbReference type="ChEBI" id="CHEBI:29105"/>
    </ligand>
</feature>
<feature type="domain" description="tRNA-guanine(15) transglycosylase-like" evidence="7">
    <location>
        <begin position="32"/>
        <end position="415"/>
    </location>
</feature>
<dbReference type="GeneID" id="63796796"/>
<feature type="binding site" evidence="5">
    <location>
        <position position="353"/>
    </location>
    <ligand>
        <name>Zn(2+)</name>
        <dbReference type="ChEBI" id="CHEBI:29105"/>
    </ligand>
</feature>
<evidence type="ECO:0000313" key="8">
    <source>
        <dbReference type="EMBL" id="RAO71569.1"/>
    </source>
</evidence>
<evidence type="ECO:0000256" key="1">
    <source>
        <dbReference type="ARBA" id="ARBA00022490"/>
    </source>
</evidence>
<feature type="compositionally biased region" description="Basic and acidic residues" evidence="6">
    <location>
        <begin position="475"/>
        <end position="488"/>
    </location>
</feature>
<keyword evidence="9" id="KW-1185">Reference proteome</keyword>
<dbReference type="PANTHER" id="PTHR46064:SF1">
    <property type="entry name" value="QUEUINE TRNA-RIBOSYLTRANSFERASE ACCESSORY SUBUNIT 2"/>
    <property type="match status" value="1"/>
</dbReference>
<dbReference type="Proteomes" id="UP000249363">
    <property type="component" value="Unassembled WGS sequence"/>
</dbReference>
<comment type="function">
    <text evidence="5">Non-catalytic subunit of the queuine tRNA-ribosyltransferase (TGT) that catalyzes the base-exchange of a guanine (G) residue with queuine (Q) at position 34 (anticodon wobble position) in tRNAs with GU(N) anticodons (tRNA-Asp, -Asn, -His and -Tyr), resulting in the hypermodified nucleoside queuosine (7-(((4,5-cis-dihydroxy-2-cyclopenten-1-yl)amino)methyl)-7-deazaguanosine).</text>
</comment>
<evidence type="ECO:0000256" key="5">
    <source>
        <dbReference type="HAMAP-Rule" id="MF_03043"/>
    </source>
</evidence>
<evidence type="ECO:0000256" key="4">
    <source>
        <dbReference type="ARBA" id="ARBA00022833"/>
    </source>
</evidence>
<protein>
    <recommendedName>
        <fullName evidence="5">Queuine tRNA-ribosyltransferase accessory subunit 2</fullName>
    </recommendedName>
    <alternativeName>
        <fullName evidence="5">Queuine tRNA-ribosyltransferase domain-containing protein 1</fullName>
    </alternativeName>
</protein>
<dbReference type="InterPro" id="IPR036511">
    <property type="entry name" value="TGT-like_sf"/>
</dbReference>
<dbReference type="GO" id="GO:0005737">
    <property type="term" value="C:cytoplasm"/>
    <property type="evidence" value="ECO:0007669"/>
    <property type="project" value="UniProtKB-SubCell"/>
</dbReference>
<dbReference type="NCBIfam" id="TIGR00449">
    <property type="entry name" value="tgt_general"/>
    <property type="match status" value="1"/>
</dbReference>
<evidence type="ECO:0000256" key="2">
    <source>
        <dbReference type="ARBA" id="ARBA00022694"/>
    </source>
</evidence>
<dbReference type="InterPro" id="IPR028592">
    <property type="entry name" value="QTRTD1"/>
</dbReference>
<keyword evidence="1 5" id="KW-0963">Cytoplasm</keyword>